<dbReference type="InParanoid" id="A0A0Q3EKM9"/>
<accession>A0A0Q3EKM9</accession>
<dbReference type="EnsemblPlants" id="KQJ88166">
    <property type="protein sequence ID" value="KQJ88166"/>
    <property type="gene ID" value="BRADI_4g16122v3"/>
</dbReference>
<evidence type="ECO:0000313" key="1">
    <source>
        <dbReference type="EMBL" id="KQJ88166.1"/>
    </source>
</evidence>
<reference evidence="2" key="3">
    <citation type="submission" date="2018-08" db="UniProtKB">
        <authorList>
            <consortium name="EnsemblPlants"/>
        </authorList>
    </citation>
    <scope>IDENTIFICATION</scope>
    <source>
        <strain evidence="2">cv. Bd21</strain>
    </source>
</reference>
<sequence>MSITLTICWLQDNEFRCCCCCCTADWFKYLLAKLMLCFRNNEEVLHAACTCLIISRSLFSIEDKKTMYHVCGLVCGHVYV</sequence>
<proteinExistence type="predicted"/>
<protein>
    <submittedName>
        <fullName evidence="1 2">Uncharacterized protein</fullName>
    </submittedName>
</protein>
<gene>
    <name evidence="1" type="ORF">BRADI_4g16122v3</name>
</gene>
<reference evidence="1" key="2">
    <citation type="submission" date="2017-06" db="EMBL/GenBank/DDBJ databases">
        <title>WGS assembly of Brachypodium distachyon.</title>
        <authorList>
            <consortium name="The International Brachypodium Initiative"/>
            <person name="Lucas S."/>
            <person name="Harmon-Smith M."/>
            <person name="Lail K."/>
            <person name="Tice H."/>
            <person name="Grimwood J."/>
            <person name="Bruce D."/>
            <person name="Barry K."/>
            <person name="Shu S."/>
            <person name="Lindquist E."/>
            <person name="Wang M."/>
            <person name="Pitluck S."/>
            <person name="Vogel J.P."/>
            <person name="Garvin D.F."/>
            <person name="Mockler T.C."/>
            <person name="Schmutz J."/>
            <person name="Rokhsar D."/>
            <person name="Bevan M.W."/>
        </authorList>
    </citation>
    <scope>NUCLEOTIDE SEQUENCE</scope>
    <source>
        <strain evidence="1">Bd21</strain>
    </source>
</reference>
<name>A0A0Q3EKM9_BRADI</name>
<evidence type="ECO:0000313" key="3">
    <source>
        <dbReference type="Proteomes" id="UP000008810"/>
    </source>
</evidence>
<reference evidence="1 2" key="1">
    <citation type="journal article" date="2010" name="Nature">
        <title>Genome sequencing and analysis of the model grass Brachypodium distachyon.</title>
        <authorList>
            <consortium name="International Brachypodium Initiative"/>
        </authorList>
    </citation>
    <scope>NUCLEOTIDE SEQUENCE [LARGE SCALE GENOMIC DNA]</scope>
    <source>
        <strain evidence="1 2">Bd21</strain>
    </source>
</reference>
<evidence type="ECO:0000313" key="2">
    <source>
        <dbReference type="EnsemblPlants" id="KQJ88166"/>
    </source>
</evidence>
<dbReference type="Proteomes" id="UP000008810">
    <property type="component" value="Chromosome 4"/>
</dbReference>
<keyword evidence="3" id="KW-1185">Reference proteome</keyword>
<organism evidence="1">
    <name type="scientific">Brachypodium distachyon</name>
    <name type="common">Purple false brome</name>
    <name type="synonym">Trachynia distachya</name>
    <dbReference type="NCBI Taxonomy" id="15368"/>
    <lineage>
        <taxon>Eukaryota</taxon>
        <taxon>Viridiplantae</taxon>
        <taxon>Streptophyta</taxon>
        <taxon>Embryophyta</taxon>
        <taxon>Tracheophyta</taxon>
        <taxon>Spermatophyta</taxon>
        <taxon>Magnoliopsida</taxon>
        <taxon>Liliopsida</taxon>
        <taxon>Poales</taxon>
        <taxon>Poaceae</taxon>
        <taxon>BOP clade</taxon>
        <taxon>Pooideae</taxon>
        <taxon>Stipodae</taxon>
        <taxon>Brachypodieae</taxon>
        <taxon>Brachypodium</taxon>
    </lineage>
</organism>
<dbReference type="EMBL" id="CM000883">
    <property type="protein sequence ID" value="KQJ88166.1"/>
    <property type="molecule type" value="Genomic_DNA"/>
</dbReference>
<dbReference type="Gramene" id="KQJ88166">
    <property type="protein sequence ID" value="KQJ88166"/>
    <property type="gene ID" value="BRADI_4g16122v3"/>
</dbReference>
<dbReference type="AlphaFoldDB" id="A0A0Q3EKM9"/>